<reference evidence="2" key="1">
    <citation type="journal article" date="2020" name="mSystems">
        <title>Genome- and Community-Level Interaction Insights into Carbon Utilization and Element Cycling Functions of Hydrothermarchaeota in Hydrothermal Sediment.</title>
        <authorList>
            <person name="Zhou Z."/>
            <person name="Liu Y."/>
            <person name="Xu W."/>
            <person name="Pan J."/>
            <person name="Luo Z.H."/>
            <person name="Li M."/>
        </authorList>
    </citation>
    <scope>NUCLEOTIDE SEQUENCE [LARGE SCALE GENOMIC DNA]</scope>
    <source>
        <strain evidence="2">HyVt-633</strain>
    </source>
</reference>
<dbReference type="Proteomes" id="UP000886058">
    <property type="component" value="Unassembled WGS sequence"/>
</dbReference>
<evidence type="ECO:0000256" key="1">
    <source>
        <dbReference type="SAM" id="Phobius"/>
    </source>
</evidence>
<keyword evidence="1" id="KW-0812">Transmembrane</keyword>
<evidence type="ECO:0000313" key="2">
    <source>
        <dbReference type="EMBL" id="HHE32040.1"/>
    </source>
</evidence>
<keyword evidence="1" id="KW-1133">Transmembrane helix</keyword>
<accession>A0A7C5HMN9</accession>
<dbReference type="InterPro" id="IPR029058">
    <property type="entry name" value="AB_hydrolase_fold"/>
</dbReference>
<dbReference type="SUPFAM" id="SSF53474">
    <property type="entry name" value="alpha/beta-Hydrolases"/>
    <property type="match status" value="1"/>
</dbReference>
<sequence>MNHPEAKRPTVVFEPIESSMLKSNPLGDPSLRYVPVYLPPSYDGVKRFPVIYLLSGFASTGLSFMNYGFGRRTVPEMVDKLIREGSMPETIVVMPDCMTRYGGSQYVDSAATGAYETYLIGELLDQIDRKFNTLPEARHRAVVGKSSGGFGALRLGMRHPDRFSAVACHSGDMDFELCYRPNFPSAARLLERYDGSIEAFFQRWESLDKKLKGEFTLLDIMAMAACYDPDPSKPAPSNMHLPFEPRTCQLIPERWERWKSFDPLTMLDEPRYQDTLGSLRLLYLDCGSLDEYNLQFGHRRFTARASELGILHQYEEFPDTHTDTSYRYRISLPLLAESISG</sequence>
<name>A0A7C5HMN9_9CHLB</name>
<dbReference type="Pfam" id="PF00756">
    <property type="entry name" value="Esterase"/>
    <property type="match status" value="1"/>
</dbReference>
<dbReference type="PANTHER" id="PTHR48098:SF1">
    <property type="entry name" value="DIACYLGLYCEROL ACYLTRANSFERASE_MYCOLYLTRANSFERASE AG85A"/>
    <property type="match status" value="1"/>
</dbReference>
<dbReference type="AlphaFoldDB" id="A0A7C5HMN9"/>
<feature type="transmembrane region" description="Helical" evidence="1">
    <location>
        <begin position="50"/>
        <end position="69"/>
    </location>
</feature>
<dbReference type="EMBL" id="DRSQ01000110">
    <property type="protein sequence ID" value="HHE32040.1"/>
    <property type="molecule type" value="Genomic_DNA"/>
</dbReference>
<gene>
    <name evidence="2" type="ORF">ENL07_05290</name>
</gene>
<comment type="caution">
    <text evidence="2">The sequence shown here is derived from an EMBL/GenBank/DDBJ whole genome shotgun (WGS) entry which is preliminary data.</text>
</comment>
<dbReference type="InterPro" id="IPR050583">
    <property type="entry name" value="Mycobacterial_A85_antigen"/>
</dbReference>
<dbReference type="Gene3D" id="3.40.50.1820">
    <property type="entry name" value="alpha/beta hydrolase"/>
    <property type="match status" value="1"/>
</dbReference>
<dbReference type="InterPro" id="IPR000801">
    <property type="entry name" value="Esterase-like"/>
</dbReference>
<protein>
    <submittedName>
        <fullName evidence="2">Esterase</fullName>
    </submittedName>
</protein>
<dbReference type="GO" id="GO:0016747">
    <property type="term" value="F:acyltransferase activity, transferring groups other than amino-acyl groups"/>
    <property type="evidence" value="ECO:0007669"/>
    <property type="project" value="TreeGrafter"/>
</dbReference>
<keyword evidence="1" id="KW-0472">Membrane</keyword>
<dbReference type="PANTHER" id="PTHR48098">
    <property type="entry name" value="ENTEROCHELIN ESTERASE-RELATED"/>
    <property type="match status" value="1"/>
</dbReference>
<proteinExistence type="predicted"/>
<organism evidence="2">
    <name type="scientific">Chlorobaculum parvum</name>
    <dbReference type="NCBI Taxonomy" id="274539"/>
    <lineage>
        <taxon>Bacteria</taxon>
        <taxon>Pseudomonadati</taxon>
        <taxon>Chlorobiota</taxon>
        <taxon>Chlorobiia</taxon>
        <taxon>Chlorobiales</taxon>
        <taxon>Chlorobiaceae</taxon>
        <taxon>Chlorobaculum</taxon>
    </lineage>
</organism>